<dbReference type="GO" id="GO:0009245">
    <property type="term" value="P:lipid A biosynthetic process"/>
    <property type="evidence" value="ECO:0007669"/>
    <property type="project" value="UniProtKB-UniRule"/>
</dbReference>
<dbReference type="GO" id="GO:0005886">
    <property type="term" value="C:plasma membrane"/>
    <property type="evidence" value="ECO:0007669"/>
    <property type="project" value="TreeGrafter"/>
</dbReference>
<comment type="similarity">
    <text evidence="13">Belongs to the LpxK family.</text>
</comment>
<evidence type="ECO:0000256" key="9">
    <source>
        <dbReference type="ARBA" id="ARBA00022777"/>
    </source>
</evidence>
<evidence type="ECO:0000256" key="7">
    <source>
        <dbReference type="ARBA" id="ARBA00022679"/>
    </source>
</evidence>
<proteinExistence type="inferred from homology"/>
<evidence type="ECO:0000256" key="5">
    <source>
        <dbReference type="ARBA" id="ARBA00022516"/>
    </source>
</evidence>
<dbReference type="NCBIfam" id="TIGR00682">
    <property type="entry name" value="lpxK"/>
    <property type="match status" value="1"/>
</dbReference>
<comment type="catalytic activity">
    <reaction evidence="13">
        <text>a lipid A disaccharide + ATP = a lipid IVA + ADP + H(+)</text>
        <dbReference type="Rhea" id="RHEA:67840"/>
        <dbReference type="ChEBI" id="CHEBI:15378"/>
        <dbReference type="ChEBI" id="CHEBI:30616"/>
        <dbReference type="ChEBI" id="CHEBI:176343"/>
        <dbReference type="ChEBI" id="CHEBI:176425"/>
        <dbReference type="ChEBI" id="CHEBI:456216"/>
        <dbReference type="EC" id="2.7.1.130"/>
    </reaction>
</comment>
<dbReference type="RefSeq" id="WP_150875503.1">
    <property type="nucleotide sequence ID" value="NZ_VTWS01000001.1"/>
</dbReference>
<sequence length="351" mass="39862">MSNRFLNPLNWLYGGITDIRNALYDRRIIPILRPPIYTISVGNITVGGTGKTPHVDYLVRLLKPFGPLATLSRGYGRRTKGFRLATDADTADTIGDEPLLLYRKHGHSQRDDQARVMISVGEKRAEAIPELLKINPDLQVIILDDAFQHRPVQAHLNLLLTDYNRPFYDDQPFPGGRLRERRHGARRADGILVTKCPDGLSRAEQQAIQERIRAYGRSDVPVFFTGFRYGDPINFATPSIRKRLKSVVLVSGIARPESLETYVKSHYSLVRHWRFADHYRYTPADLKRIQDELPVGATVLTTEKDFVKLAPLLAQTGANASSFAYLPIDVTFLKGEELFREMIQKSQPQRV</sequence>
<keyword evidence="5 13" id="KW-0444">Lipid biosynthesis</keyword>
<dbReference type="InterPro" id="IPR003758">
    <property type="entry name" value="LpxK"/>
</dbReference>
<dbReference type="GO" id="GO:0005524">
    <property type="term" value="F:ATP binding"/>
    <property type="evidence" value="ECO:0007669"/>
    <property type="project" value="UniProtKB-UniRule"/>
</dbReference>
<dbReference type="GO" id="GO:0009244">
    <property type="term" value="P:lipopolysaccharide core region biosynthetic process"/>
    <property type="evidence" value="ECO:0007669"/>
    <property type="project" value="TreeGrafter"/>
</dbReference>
<accession>A0A5N1JNE7</accession>
<evidence type="ECO:0000313" key="15">
    <source>
        <dbReference type="Proteomes" id="UP000326344"/>
    </source>
</evidence>
<dbReference type="InterPro" id="IPR027417">
    <property type="entry name" value="P-loop_NTPase"/>
</dbReference>
<comment type="pathway">
    <text evidence="2 13">Glycolipid biosynthesis; lipid IV(A) biosynthesis; lipid IV(A) from (3R)-3-hydroxytetradecanoyl-[acyl-carrier-protein] and UDP-N-acetyl-alpha-D-glucosamine: step 6/6.</text>
</comment>
<protein>
    <recommendedName>
        <fullName evidence="4 13">Tetraacyldisaccharide 4'-kinase</fullName>
        <ecNumber evidence="3 13">2.7.1.130</ecNumber>
    </recommendedName>
    <alternativeName>
        <fullName evidence="12 13">Lipid A 4'-kinase</fullName>
    </alternativeName>
</protein>
<evidence type="ECO:0000256" key="8">
    <source>
        <dbReference type="ARBA" id="ARBA00022741"/>
    </source>
</evidence>
<keyword evidence="6 13" id="KW-0441">Lipid A biosynthesis</keyword>
<reference evidence="14 15" key="1">
    <citation type="submission" date="2019-09" db="EMBL/GenBank/DDBJ databases">
        <title>Genome Sequence of Larkinella sp MA1.</title>
        <authorList>
            <person name="Srinivasan S."/>
        </authorList>
    </citation>
    <scope>NUCLEOTIDE SEQUENCE [LARGE SCALE GENOMIC DNA]</scope>
    <source>
        <strain evidence="14 15">MA1</strain>
    </source>
</reference>
<keyword evidence="11 13" id="KW-0443">Lipid metabolism</keyword>
<evidence type="ECO:0000256" key="13">
    <source>
        <dbReference type="HAMAP-Rule" id="MF_00409"/>
    </source>
</evidence>
<keyword evidence="8 13" id="KW-0547">Nucleotide-binding</keyword>
<gene>
    <name evidence="13 14" type="primary">lpxK</name>
    <name evidence="14" type="ORF">F0P93_06375</name>
</gene>
<dbReference type="EC" id="2.7.1.130" evidence="3 13"/>
<evidence type="ECO:0000256" key="11">
    <source>
        <dbReference type="ARBA" id="ARBA00023098"/>
    </source>
</evidence>
<evidence type="ECO:0000256" key="12">
    <source>
        <dbReference type="ARBA" id="ARBA00029757"/>
    </source>
</evidence>
<dbReference type="GO" id="GO:0009029">
    <property type="term" value="F:lipid-A 4'-kinase activity"/>
    <property type="evidence" value="ECO:0007669"/>
    <property type="project" value="UniProtKB-UniRule"/>
</dbReference>
<dbReference type="SUPFAM" id="SSF52540">
    <property type="entry name" value="P-loop containing nucleoside triphosphate hydrolases"/>
    <property type="match status" value="1"/>
</dbReference>
<comment type="function">
    <text evidence="1 13">Transfers the gamma-phosphate of ATP to the 4'-position of a tetraacyldisaccharide 1-phosphate intermediate (termed DS-1-P) to form tetraacyldisaccharide 1,4'-bis-phosphate (lipid IVA).</text>
</comment>
<dbReference type="UniPathway" id="UPA00359">
    <property type="reaction ID" value="UER00482"/>
</dbReference>
<dbReference type="HAMAP" id="MF_00409">
    <property type="entry name" value="LpxK"/>
    <property type="match status" value="1"/>
</dbReference>
<keyword evidence="15" id="KW-1185">Reference proteome</keyword>
<feature type="binding site" evidence="13">
    <location>
        <begin position="45"/>
        <end position="52"/>
    </location>
    <ligand>
        <name>ATP</name>
        <dbReference type="ChEBI" id="CHEBI:30616"/>
    </ligand>
</feature>
<comment type="caution">
    <text evidence="14">The sequence shown here is derived from an EMBL/GenBank/DDBJ whole genome shotgun (WGS) entry which is preliminary data.</text>
</comment>
<evidence type="ECO:0000256" key="3">
    <source>
        <dbReference type="ARBA" id="ARBA00012071"/>
    </source>
</evidence>
<keyword evidence="9 13" id="KW-0418">Kinase</keyword>
<dbReference type="Proteomes" id="UP000326344">
    <property type="component" value="Unassembled WGS sequence"/>
</dbReference>
<evidence type="ECO:0000256" key="4">
    <source>
        <dbReference type="ARBA" id="ARBA00016436"/>
    </source>
</evidence>
<evidence type="ECO:0000313" key="14">
    <source>
        <dbReference type="EMBL" id="KAA9357358.1"/>
    </source>
</evidence>
<dbReference type="EMBL" id="VTWS01000001">
    <property type="protein sequence ID" value="KAA9357358.1"/>
    <property type="molecule type" value="Genomic_DNA"/>
</dbReference>
<organism evidence="14 15">
    <name type="scientific">Larkinella humicola</name>
    <dbReference type="NCBI Taxonomy" id="2607654"/>
    <lineage>
        <taxon>Bacteria</taxon>
        <taxon>Pseudomonadati</taxon>
        <taxon>Bacteroidota</taxon>
        <taxon>Cytophagia</taxon>
        <taxon>Cytophagales</taxon>
        <taxon>Spirosomataceae</taxon>
        <taxon>Larkinella</taxon>
    </lineage>
</organism>
<evidence type="ECO:0000256" key="2">
    <source>
        <dbReference type="ARBA" id="ARBA00004870"/>
    </source>
</evidence>
<keyword evidence="10 13" id="KW-0067">ATP-binding</keyword>
<evidence type="ECO:0000256" key="10">
    <source>
        <dbReference type="ARBA" id="ARBA00022840"/>
    </source>
</evidence>
<dbReference type="PANTHER" id="PTHR42724:SF1">
    <property type="entry name" value="TETRAACYLDISACCHARIDE 4'-KINASE, MITOCHONDRIAL-RELATED"/>
    <property type="match status" value="1"/>
</dbReference>
<dbReference type="AlphaFoldDB" id="A0A5N1JNE7"/>
<dbReference type="PANTHER" id="PTHR42724">
    <property type="entry name" value="TETRAACYLDISACCHARIDE 4'-KINASE"/>
    <property type="match status" value="1"/>
</dbReference>
<dbReference type="Pfam" id="PF02606">
    <property type="entry name" value="LpxK"/>
    <property type="match status" value="1"/>
</dbReference>
<evidence type="ECO:0000256" key="1">
    <source>
        <dbReference type="ARBA" id="ARBA00002274"/>
    </source>
</evidence>
<name>A0A5N1JNE7_9BACT</name>
<keyword evidence="7 13" id="KW-0808">Transferase</keyword>
<evidence type="ECO:0000256" key="6">
    <source>
        <dbReference type="ARBA" id="ARBA00022556"/>
    </source>
</evidence>